<evidence type="ECO:0000313" key="3">
    <source>
        <dbReference type="Proteomes" id="UP000193689"/>
    </source>
</evidence>
<organism evidence="2 3">
    <name type="scientific">Pseudomassariella vexata</name>
    <dbReference type="NCBI Taxonomy" id="1141098"/>
    <lineage>
        <taxon>Eukaryota</taxon>
        <taxon>Fungi</taxon>
        <taxon>Dikarya</taxon>
        <taxon>Ascomycota</taxon>
        <taxon>Pezizomycotina</taxon>
        <taxon>Sordariomycetes</taxon>
        <taxon>Xylariomycetidae</taxon>
        <taxon>Amphisphaeriales</taxon>
        <taxon>Pseudomassariaceae</taxon>
        <taxon>Pseudomassariella</taxon>
    </lineage>
</organism>
<comment type="caution">
    <text evidence="2">The sequence shown here is derived from an EMBL/GenBank/DDBJ whole genome shotgun (WGS) entry which is preliminary data.</text>
</comment>
<keyword evidence="1" id="KW-0732">Signal</keyword>
<accession>A0A1Y2DYI6</accession>
<dbReference type="EMBL" id="MCFJ01000007">
    <property type="protein sequence ID" value="ORY64331.1"/>
    <property type="molecule type" value="Genomic_DNA"/>
</dbReference>
<protein>
    <submittedName>
        <fullName evidence="2">Uncharacterized protein</fullName>
    </submittedName>
</protein>
<reference evidence="2 3" key="1">
    <citation type="submission" date="2016-07" db="EMBL/GenBank/DDBJ databases">
        <title>Pervasive Adenine N6-methylation of Active Genes in Fungi.</title>
        <authorList>
            <consortium name="DOE Joint Genome Institute"/>
            <person name="Mondo S.J."/>
            <person name="Dannebaum R.O."/>
            <person name="Kuo R.C."/>
            <person name="Labutti K."/>
            <person name="Haridas S."/>
            <person name="Kuo A."/>
            <person name="Salamov A."/>
            <person name="Ahrendt S.R."/>
            <person name="Lipzen A."/>
            <person name="Sullivan W."/>
            <person name="Andreopoulos W.B."/>
            <person name="Clum A."/>
            <person name="Lindquist E."/>
            <person name="Daum C."/>
            <person name="Ramamoorthy G.K."/>
            <person name="Gryganskyi A."/>
            <person name="Culley D."/>
            <person name="Magnuson J.K."/>
            <person name="James T.Y."/>
            <person name="O'Malley M.A."/>
            <person name="Stajich J.E."/>
            <person name="Spatafora J.W."/>
            <person name="Visel A."/>
            <person name="Grigoriev I.V."/>
        </authorList>
    </citation>
    <scope>NUCLEOTIDE SEQUENCE [LARGE SCALE GENOMIC DNA]</scope>
    <source>
        <strain evidence="2 3">CBS 129021</strain>
    </source>
</reference>
<keyword evidence="3" id="KW-1185">Reference proteome</keyword>
<feature type="chain" id="PRO_5012576028" evidence="1">
    <location>
        <begin position="22"/>
        <end position="95"/>
    </location>
</feature>
<gene>
    <name evidence="2" type="ORF">BCR38DRAFT_474822</name>
</gene>
<dbReference type="RefSeq" id="XP_040715745.1">
    <property type="nucleotide sequence ID" value="XM_040862984.1"/>
</dbReference>
<feature type="signal peptide" evidence="1">
    <location>
        <begin position="1"/>
        <end position="21"/>
    </location>
</feature>
<evidence type="ECO:0000313" key="2">
    <source>
        <dbReference type="EMBL" id="ORY64331.1"/>
    </source>
</evidence>
<dbReference type="AlphaFoldDB" id="A0A1Y2DYI6"/>
<dbReference type="Proteomes" id="UP000193689">
    <property type="component" value="Unassembled WGS sequence"/>
</dbReference>
<evidence type="ECO:0000256" key="1">
    <source>
        <dbReference type="SAM" id="SignalP"/>
    </source>
</evidence>
<name>A0A1Y2DYI6_9PEZI</name>
<dbReference type="GeneID" id="63779196"/>
<dbReference type="InParanoid" id="A0A1Y2DYI6"/>
<proteinExistence type="predicted"/>
<sequence length="95" mass="10055">MQIKLLLAVTLASCAIGATLGSALLERQASCPASALQVCERSGNAARCCPSCVYSLSPGQTCPGTSQPTVLRMGVLWRGSQRFTLVIKDSYQHKP</sequence>